<dbReference type="PROSITE" id="PS01053">
    <property type="entry name" value="ARGINASE_1"/>
    <property type="match status" value="1"/>
</dbReference>
<dbReference type="Pfam" id="PF00491">
    <property type="entry name" value="Arginase"/>
    <property type="match status" value="1"/>
</dbReference>
<comment type="cofactor">
    <cofactor evidence="4">
        <name>Mn(2+)</name>
        <dbReference type="ChEBI" id="CHEBI:29035"/>
    </cofactor>
    <text evidence="4">Binds 2 manganese ions per subunit.</text>
</comment>
<evidence type="ECO:0000256" key="4">
    <source>
        <dbReference type="PIRSR" id="PIRSR036979-1"/>
    </source>
</evidence>
<dbReference type="RefSeq" id="WP_151179443.1">
    <property type="nucleotide sequence ID" value="NZ_CP042906.1"/>
</dbReference>
<dbReference type="GO" id="GO:0046872">
    <property type="term" value="F:metal ion binding"/>
    <property type="evidence" value="ECO:0007669"/>
    <property type="project" value="UniProtKB-KW"/>
</dbReference>
<organism evidence="6 7">
    <name type="scientific">Hypericibacter terrae</name>
    <dbReference type="NCBI Taxonomy" id="2602015"/>
    <lineage>
        <taxon>Bacteria</taxon>
        <taxon>Pseudomonadati</taxon>
        <taxon>Pseudomonadota</taxon>
        <taxon>Alphaproteobacteria</taxon>
        <taxon>Rhodospirillales</taxon>
        <taxon>Dongiaceae</taxon>
        <taxon>Hypericibacter</taxon>
    </lineage>
</organism>
<gene>
    <name evidence="6" type="ORF">FRZ44_46880</name>
</gene>
<dbReference type="InterPro" id="IPR023696">
    <property type="entry name" value="Ureohydrolase_dom_sf"/>
</dbReference>
<feature type="binding site" evidence="4">
    <location>
        <position position="157"/>
    </location>
    <ligand>
        <name>Mn(2+)</name>
        <dbReference type="ChEBI" id="CHEBI:29035"/>
        <label>1</label>
    </ligand>
</feature>
<keyword evidence="2 4" id="KW-0479">Metal-binding</keyword>
<name>A0A5J6MRT9_9PROT</name>
<evidence type="ECO:0000256" key="1">
    <source>
        <dbReference type="ARBA" id="ARBA00009227"/>
    </source>
</evidence>
<dbReference type="Proteomes" id="UP000326202">
    <property type="component" value="Chromosome"/>
</dbReference>
<sequence length="324" mass="35325">MAQHGYDTGRLNLPFVGHCTFAKQPICTDLAKIDADVAVLGVPFDMGTQYRAGARFGPRGIREASTLFCFGHAGAYDHEDDVVYLPTEKVRMVDAGDVDMVHTDTMTCHRNTEAAVRQILKAGAMPLCLGGDHAIHAPVIAAFSEEKPVHIVHFDAHLDFVDERHGVRYGHGNPLRRASEMAHVQGMTQLGIRNVSSSNREDYEAARRAGSAILSVRDVRRLGTAGTLAKIPAGKRYYVTIDIDGFDPSIAPGTGTPSHGGFLYYEVLEILQGLARQGDVVGIDLVEVAPHYDPTGITCFLAAQILMNFLGFIFQARHERRVSA</sequence>
<feature type="binding site" evidence="4">
    <location>
        <position position="155"/>
    </location>
    <ligand>
        <name>Mn(2+)</name>
        <dbReference type="ChEBI" id="CHEBI:29035"/>
        <label>1</label>
    </ligand>
</feature>
<dbReference type="EMBL" id="CP042906">
    <property type="protein sequence ID" value="QEX19375.1"/>
    <property type="molecule type" value="Genomic_DNA"/>
</dbReference>
<keyword evidence="4" id="KW-0464">Manganese</keyword>
<dbReference type="GO" id="GO:0033389">
    <property type="term" value="P:putrescine biosynthetic process from arginine, via agmatine"/>
    <property type="evidence" value="ECO:0007669"/>
    <property type="project" value="TreeGrafter"/>
</dbReference>
<feature type="binding site" evidence="4">
    <location>
        <position position="133"/>
    </location>
    <ligand>
        <name>Mn(2+)</name>
        <dbReference type="ChEBI" id="CHEBI:29035"/>
        <label>1</label>
    </ligand>
</feature>
<proteinExistence type="inferred from homology"/>
<dbReference type="KEGG" id="htq:FRZ44_46880"/>
<feature type="binding site" evidence="4">
    <location>
        <position position="159"/>
    </location>
    <ligand>
        <name>Mn(2+)</name>
        <dbReference type="ChEBI" id="CHEBI:29035"/>
        <label>1</label>
    </ligand>
</feature>
<reference evidence="6 7" key="1">
    <citation type="submission" date="2019-08" db="EMBL/GenBank/DDBJ databases">
        <title>Hyperibacter terrae gen. nov., sp. nov. and Hyperibacter viscosus sp. nov., two new members in the family Rhodospirillaceae isolated from the rhizosphere of Hypericum perforatum.</title>
        <authorList>
            <person name="Noviana Z."/>
        </authorList>
    </citation>
    <scope>NUCLEOTIDE SEQUENCE [LARGE SCALE GENOMIC DNA]</scope>
    <source>
        <strain evidence="6 7">R5913</strain>
    </source>
</reference>
<dbReference type="CDD" id="cd11589">
    <property type="entry name" value="Agmatinase_like_1"/>
    <property type="match status" value="1"/>
</dbReference>
<dbReference type="PIRSF" id="PIRSF036979">
    <property type="entry name" value="Arginase"/>
    <property type="match status" value="1"/>
</dbReference>
<dbReference type="InterPro" id="IPR005925">
    <property type="entry name" value="Agmatinase-rel"/>
</dbReference>
<evidence type="ECO:0000256" key="3">
    <source>
        <dbReference type="ARBA" id="ARBA00022801"/>
    </source>
</evidence>
<feature type="binding site" evidence="4">
    <location>
        <position position="242"/>
    </location>
    <ligand>
        <name>Mn(2+)</name>
        <dbReference type="ChEBI" id="CHEBI:29035"/>
        <label>1</label>
    </ligand>
</feature>
<dbReference type="GO" id="GO:0008783">
    <property type="term" value="F:agmatinase activity"/>
    <property type="evidence" value="ECO:0007669"/>
    <property type="project" value="TreeGrafter"/>
</dbReference>
<dbReference type="PANTHER" id="PTHR11358:SF26">
    <property type="entry name" value="GUANIDINO ACID HYDROLASE, MITOCHONDRIAL"/>
    <property type="match status" value="1"/>
</dbReference>
<feature type="binding site" evidence="4">
    <location>
        <position position="244"/>
    </location>
    <ligand>
        <name>Mn(2+)</name>
        <dbReference type="ChEBI" id="CHEBI:29035"/>
        <label>1</label>
    </ligand>
</feature>
<dbReference type="PANTHER" id="PTHR11358">
    <property type="entry name" value="ARGINASE/AGMATINASE"/>
    <property type="match status" value="1"/>
</dbReference>
<dbReference type="InterPro" id="IPR006035">
    <property type="entry name" value="Ureohydrolase"/>
</dbReference>
<protein>
    <submittedName>
        <fullName evidence="6">SpeB arginase/agmatinase/formimionoglutamate hydrolase SpeB</fullName>
    </submittedName>
</protein>
<dbReference type="OrthoDB" id="9788689at2"/>
<dbReference type="Gene3D" id="3.40.800.10">
    <property type="entry name" value="Ureohydrolase domain"/>
    <property type="match status" value="1"/>
</dbReference>
<evidence type="ECO:0000313" key="7">
    <source>
        <dbReference type="Proteomes" id="UP000326202"/>
    </source>
</evidence>
<dbReference type="InterPro" id="IPR020855">
    <property type="entry name" value="Ureohydrolase_Mn_BS"/>
</dbReference>
<dbReference type="PROSITE" id="PS51409">
    <property type="entry name" value="ARGINASE_2"/>
    <property type="match status" value="1"/>
</dbReference>
<evidence type="ECO:0000256" key="5">
    <source>
        <dbReference type="RuleBase" id="RU003684"/>
    </source>
</evidence>
<comment type="similarity">
    <text evidence="1">Belongs to the arginase family. Agmatinase subfamily.</text>
</comment>
<accession>A0A5J6MRT9</accession>
<evidence type="ECO:0000313" key="6">
    <source>
        <dbReference type="EMBL" id="QEX19375.1"/>
    </source>
</evidence>
<keyword evidence="3 5" id="KW-0378">Hydrolase</keyword>
<dbReference type="AlphaFoldDB" id="A0A5J6MRT9"/>
<dbReference type="NCBIfam" id="TIGR01230">
    <property type="entry name" value="agmatinase"/>
    <property type="match status" value="1"/>
</dbReference>
<evidence type="ECO:0000256" key="2">
    <source>
        <dbReference type="ARBA" id="ARBA00022723"/>
    </source>
</evidence>
<dbReference type="SUPFAM" id="SSF52768">
    <property type="entry name" value="Arginase/deacetylase"/>
    <property type="match status" value="1"/>
</dbReference>
<keyword evidence="7" id="KW-1185">Reference proteome</keyword>